<evidence type="ECO:0000259" key="1">
    <source>
        <dbReference type="Pfam" id="PF13460"/>
    </source>
</evidence>
<reference evidence="2 3" key="1">
    <citation type="submission" date="2023-11" db="EMBL/GenBank/DDBJ databases">
        <authorList>
            <person name="Xu M."/>
            <person name="Jiang T."/>
        </authorList>
    </citation>
    <scope>NUCLEOTIDE SEQUENCE [LARGE SCALE GENOMIC DNA]</scope>
    <source>
        <strain evidence="2 3">SD</strain>
    </source>
</reference>
<dbReference type="Proteomes" id="UP001277761">
    <property type="component" value="Unassembled WGS sequence"/>
</dbReference>
<accession>A0ABU4VLK1</accession>
<dbReference type="InterPro" id="IPR051207">
    <property type="entry name" value="ComplexI_NDUFA9_subunit"/>
</dbReference>
<feature type="domain" description="NAD(P)-binding" evidence="1">
    <location>
        <begin position="6"/>
        <end position="123"/>
    </location>
</feature>
<evidence type="ECO:0000313" key="3">
    <source>
        <dbReference type="Proteomes" id="UP001277761"/>
    </source>
</evidence>
<gene>
    <name evidence="2" type="ORF">SK069_14045</name>
</gene>
<proteinExistence type="predicted"/>
<dbReference type="PANTHER" id="PTHR12126:SF11">
    <property type="entry name" value="NADH DEHYDROGENASE [UBIQUINONE] 1 ALPHA SUBCOMPLEX SUBUNIT 9, MITOCHONDRIAL"/>
    <property type="match status" value="1"/>
</dbReference>
<dbReference type="Pfam" id="PF13460">
    <property type="entry name" value="NAD_binding_10"/>
    <property type="match status" value="1"/>
</dbReference>
<keyword evidence="3" id="KW-1185">Reference proteome</keyword>
<organism evidence="2 3">
    <name type="scientific">Patulibacter brassicae</name>
    <dbReference type="NCBI Taxonomy" id="1705717"/>
    <lineage>
        <taxon>Bacteria</taxon>
        <taxon>Bacillati</taxon>
        <taxon>Actinomycetota</taxon>
        <taxon>Thermoleophilia</taxon>
        <taxon>Solirubrobacterales</taxon>
        <taxon>Patulibacteraceae</taxon>
        <taxon>Patulibacter</taxon>
    </lineage>
</organism>
<dbReference type="EMBL" id="JAXAVX010000007">
    <property type="protein sequence ID" value="MDX8152724.1"/>
    <property type="molecule type" value="Genomic_DNA"/>
</dbReference>
<sequence length="299" mass="31374">MILLTGATGAVGVRVLDQLLAAGERVRCLVRDPTRLGPRRVDVQLALWTLTDARLPGGALRGVDTVVHLAGPLHDQATGTLEELNVTASWRLADAAARAGVRHFVHVSALGAGQAAGCRFLRAKEASERVVVGAGAISGMRVTTVAPSLTLARGHRWAWWAQALSLLPMTPIPRHYAGRSAPIAADDVAAALVALVENGPETLATAGTSPHRLELAGPEVYALPDLVHEMQAAVGRPRRPTIALPIGMLRVATAALERPGVAERDELALVTCDTAGRRGTADAEALGVRPRSVRDALAR</sequence>
<name>A0ABU4VLK1_9ACTN</name>
<dbReference type="InterPro" id="IPR016040">
    <property type="entry name" value="NAD(P)-bd_dom"/>
</dbReference>
<dbReference type="InterPro" id="IPR036291">
    <property type="entry name" value="NAD(P)-bd_dom_sf"/>
</dbReference>
<dbReference type="RefSeq" id="WP_319954880.1">
    <property type="nucleotide sequence ID" value="NZ_JAXAVX010000007.1"/>
</dbReference>
<dbReference type="Gene3D" id="3.40.50.720">
    <property type="entry name" value="NAD(P)-binding Rossmann-like Domain"/>
    <property type="match status" value="1"/>
</dbReference>
<protein>
    <submittedName>
        <fullName evidence="2">NAD(P)H-binding protein</fullName>
    </submittedName>
</protein>
<evidence type="ECO:0000313" key="2">
    <source>
        <dbReference type="EMBL" id="MDX8152724.1"/>
    </source>
</evidence>
<dbReference type="PANTHER" id="PTHR12126">
    <property type="entry name" value="NADH-UBIQUINONE OXIDOREDUCTASE 39 KDA SUBUNIT-RELATED"/>
    <property type="match status" value="1"/>
</dbReference>
<comment type="caution">
    <text evidence="2">The sequence shown here is derived from an EMBL/GenBank/DDBJ whole genome shotgun (WGS) entry which is preliminary data.</text>
</comment>
<dbReference type="SUPFAM" id="SSF51735">
    <property type="entry name" value="NAD(P)-binding Rossmann-fold domains"/>
    <property type="match status" value="1"/>
</dbReference>